<accession>Q1HQA0</accession>
<dbReference type="EMBL" id="DQ443152">
    <property type="protein sequence ID" value="ABF51241.1"/>
    <property type="molecule type" value="mRNA"/>
</dbReference>
<protein>
    <submittedName>
        <fullName evidence="1">ADP-ribosylation factor-like 6 interacting protein isoform 3</fullName>
    </submittedName>
</protein>
<proteinExistence type="evidence at transcript level"/>
<evidence type="ECO:0000313" key="1">
    <source>
        <dbReference type="EMBL" id="ABF51241.1"/>
    </source>
</evidence>
<name>Q1HQA0_BOMMO</name>
<organism evidence="1">
    <name type="scientific">Bombyx mori</name>
    <name type="common">Silk moth</name>
    <dbReference type="NCBI Taxonomy" id="7091"/>
    <lineage>
        <taxon>Eukaryota</taxon>
        <taxon>Metazoa</taxon>
        <taxon>Ecdysozoa</taxon>
        <taxon>Arthropoda</taxon>
        <taxon>Hexapoda</taxon>
        <taxon>Insecta</taxon>
        <taxon>Pterygota</taxon>
        <taxon>Neoptera</taxon>
        <taxon>Endopterygota</taxon>
        <taxon>Lepidoptera</taxon>
        <taxon>Glossata</taxon>
        <taxon>Ditrysia</taxon>
        <taxon>Bombycoidea</taxon>
        <taxon>Bombycidae</taxon>
        <taxon>Bombycinae</taxon>
        <taxon>Bombyx</taxon>
    </lineage>
</organism>
<dbReference type="AlphaFoldDB" id="Q1HQA0"/>
<reference evidence="1" key="1">
    <citation type="submission" date="2006-03" db="EMBL/GenBank/DDBJ databases">
        <title>Blast silkworm EST database for functional genes.</title>
        <authorList>
            <person name="Niu B.L."/>
            <person name="Meng Z.Q."/>
            <person name="Weng H.B."/>
            <person name="Shen W.F."/>
            <person name="He L.H."/>
            <person name="Zheng K.F."/>
            <person name="Ye S.T."/>
            <person name="Lin T.B."/>
            <person name="Chen J.E."/>
        </authorList>
    </citation>
    <scope>NUCLEOTIDE SEQUENCE</scope>
</reference>
<sequence>MGEKSSTVQDQEQQVRKVKRTLEGWRVALLSLKSVILWAQ</sequence>